<reference evidence="1" key="2">
    <citation type="journal article" date="2015" name="Fish Shellfish Immunol.">
        <title>Early steps in the European eel (Anguilla anguilla)-Vibrio vulnificus interaction in the gills: Role of the RtxA13 toxin.</title>
        <authorList>
            <person name="Callol A."/>
            <person name="Pajuelo D."/>
            <person name="Ebbesson L."/>
            <person name="Teles M."/>
            <person name="MacKenzie S."/>
            <person name="Amaro C."/>
        </authorList>
    </citation>
    <scope>NUCLEOTIDE SEQUENCE</scope>
</reference>
<sequence>MCTALKIHSEQFYTFFTKCVQDRQFIWRHHRWFGQYMRPWLLHIHTPIGR</sequence>
<organism evidence="1">
    <name type="scientific">Anguilla anguilla</name>
    <name type="common">European freshwater eel</name>
    <name type="synonym">Muraena anguilla</name>
    <dbReference type="NCBI Taxonomy" id="7936"/>
    <lineage>
        <taxon>Eukaryota</taxon>
        <taxon>Metazoa</taxon>
        <taxon>Chordata</taxon>
        <taxon>Craniata</taxon>
        <taxon>Vertebrata</taxon>
        <taxon>Euteleostomi</taxon>
        <taxon>Actinopterygii</taxon>
        <taxon>Neopterygii</taxon>
        <taxon>Teleostei</taxon>
        <taxon>Anguilliformes</taxon>
        <taxon>Anguillidae</taxon>
        <taxon>Anguilla</taxon>
    </lineage>
</organism>
<dbReference type="AlphaFoldDB" id="A0A0E9XB36"/>
<protein>
    <submittedName>
        <fullName evidence="1">Uncharacterized protein</fullName>
    </submittedName>
</protein>
<evidence type="ECO:0000313" key="1">
    <source>
        <dbReference type="EMBL" id="JAH99050.1"/>
    </source>
</evidence>
<accession>A0A0E9XB36</accession>
<name>A0A0E9XB36_ANGAN</name>
<dbReference type="EMBL" id="GBXM01009527">
    <property type="protein sequence ID" value="JAH99050.1"/>
    <property type="molecule type" value="Transcribed_RNA"/>
</dbReference>
<proteinExistence type="predicted"/>
<reference evidence="1" key="1">
    <citation type="submission" date="2014-11" db="EMBL/GenBank/DDBJ databases">
        <authorList>
            <person name="Amaro Gonzalez C."/>
        </authorList>
    </citation>
    <scope>NUCLEOTIDE SEQUENCE</scope>
</reference>